<dbReference type="GO" id="GO:0003676">
    <property type="term" value="F:nucleic acid binding"/>
    <property type="evidence" value="ECO:0007669"/>
    <property type="project" value="InterPro"/>
</dbReference>
<dbReference type="GO" id="GO:0004523">
    <property type="term" value="F:RNA-DNA hybrid ribonuclease activity"/>
    <property type="evidence" value="ECO:0007669"/>
    <property type="project" value="InterPro"/>
</dbReference>
<accession>A0A6L2L5I0</accession>
<proteinExistence type="predicted"/>
<dbReference type="InterPro" id="IPR012337">
    <property type="entry name" value="RNaseH-like_sf"/>
</dbReference>
<gene>
    <name evidence="2" type="ORF">Tci_028956</name>
</gene>
<dbReference type="AlphaFoldDB" id="A0A6L2L5I0"/>
<keyword evidence="2" id="KW-0808">Transferase</keyword>
<evidence type="ECO:0000259" key="1">
    <source>
        <dbReference type="PROSITE" id="PS50879"/>
    </source>
</evidence>
<dbReference type="PANTHER" id="PTHR48475:SF2">
    <property type="entry name" value="RIBONUCLEASE H"/>
    <property type="match status" value="1"/>
</dbReference>
<sequence>MNPEHHQASPGRSPNEAAMAKFQSDFSQQKRFTKTHLAVHGIKQEKARVSELLLLAINLVEHLSIVLPSTYKGLMEKTYTWIEAREVSTNGAPNDHKDNFERRYHQILIAKKDEMKTDFYPREGVFCYKRLPFGLKNAREIYQRLIDKVFNCQVGQNTEVNADEMVIKSDSEEEMLANIKETEADEAFRRMKEILEALPTMTAPVNGETLIVYLAASEESISVVLMAERGKKKVPVYFVSRTLDGAELEYPKLVKLILALILVRPEKSGRLMLVNPEEKEYLRFEFETNNNKAEYEALLEGLHIAKEMKIQELIIFVDSQLVASQVNGLFKARQPVIKQYLEKAKELLVSFPTNSREHIKRDQNKKADALSKLASMTFSKLAKEVLV</sequence>
<dbReference type="GO" id="GO:0003964">
    <property type="term" value="F:RNA-directed DNA polymerase activity"/>
    <property type="evidence" value="ECO:0007669"/>
    <property type="project" value="UniProtKB-KW"/>
</dbReference>
<dbReference type="Gene3D" id="3.30.420.10">
    <property type="entry name" value="Ribonuclease H-like superfamily/Ribonuclease H"/>
    <property type="match status" value="1"/>
</dbReference>
<reference evidence="2" key="1">
    <citation type="journal article" date="2019" name="Sci. Rep.">
        <title>Draft genome of Tanacetum cinerariifolium, the natural source of mosquito coil.</title>
        <authorList>
            <person name="Yamashiro T."/>
            <person name="Shiraishi A."/>
            <person name="Satake H."/>
            <person name="Nakayama K."/>
        </authorList>
    </citation>
    <scope>NUCLEOTIDE SEQUENCE</scope>
</reference>
<dbReference type="Pfam" id="PF17919">
    <property type="entry name" value="RT_RNaseH_2"/>
    <property type="match status" value="1"/>
</dbReference>
<dbReference type="InterPro" id="IPR043502">
    <property type="entry name" value="DNA/RNA_pol_sf"/>
</dbReference>
<organism evidence="2">
    <name type="scientific">Tanacetum cinerariifolium</name>
    <name type="common">Dalmatian daisy</name>
    <name type="synonym">Chrysanthemum cinerariifolium</name>
    <dbReference type="NCBI Taxonomy" id="118510"/>
    <lineage>
        <taxon>Eukaryota</taxon>
        <taxon>Viridiplantae</taxon>
        <taxon>Streptophyta</taxon>
        <taxon>Embryophyta</taxon>
        <taxon>Tracheophyta</taxon>
        <taxon>Spermatophyta</taxon>
        <taxon>Magnoliopsida</taxon>
        <taxon>eudicotyledons</taxon>
        <taxon>Gunneridae</taxon>
        <taxon>Pentapetalae</taxon>
        <taxon>asterids</taxon>
        <taxon>campanulids</taxon>
        <taxon>Asterales</taxon>
        <taxon>Asteraceae</taxon>
        <taxon>Asteroideae</taxon>
        <taxon>Anthemideae</taxon>
        <taxon>Anthemidinae</taxon>
        <taxon>Tanacetum</taxon>
    </lineage>
</organism>
<protein>
    <submittedName>
        <fullName evidence="2">Reverse transcriptase domain-containing protein</fullName>
    </submittedName>
</protein>
<dbReference type="EMBL" id="BKCJ010003755">
    <property type="protein sequence ID" value="GEU56978.1"/>
    <property type="molecule type" value="Genomic_DNA"/>
</dbReference>
<dbReference type="PANTHER" id="PTHR48475">
    <property type="entry name" value="RIBONUCLEASE H"/>
    <property type="match status" value="1"/>
</dbReference>
<dbReference type="InterPro" id="IPR002156">
    <property type="entry name" value="RNaseH_domain"/>
</dbReference>
<comment type="caution">
    <text evidence="2">The sequence shown here is derived from an EMBL/GenBank/DDBJ whole genome shotgun (WGS) entry which is preliminary data.</text>
</comment>
<dbReference type="Gene3D" id="3.10.10.10">
    <property type="entry name" value="HIV Type 1 Reverse Transcriptase, subunit A, domain 1"/>
    <property type="match status" value="1"/>
</dbReference>
<dbReference type="InterPro" id="IPR041577">
    <property type="entry name" value="RT_RNaseH_2"/>
</dbReference>
<keyword evidence="2" id="KW-0548">Nucleotidyltransferase</keyword>
<evidence type="ECO:0000313" key="2">
    <source>
        <dbReference type="EMBL" id="GEU56978.1"/>
    </source>
</evidence>
<feature type="domain" description="RNase H type-1" evidence="1">
    <location>
        <begin position="231"/>
        <end position="376"/>
    </location>
</feature>
<dbReference type="SUPFAM" id="SSF53098">
    <property type="entry name" value="Ribonuclease H-like"/>
    <property type="match status" value="1"/>
</dbReference>
<dbReference type="PROSITE" id="PS50879">
    <property type="entry name" value="RNASE_H_1"/>
    <property type="match status" value="1"/>
</dbReference>
<dbReference type="Gene3D" id="3.30.70.270">
    <property type="match status" value="1"/>
</dbReference>
<dbReference type="InterPro" id="IPR036397">
    <property type="entry name" value="RNaseH_sf"/>
</dbReference>
<dbReference type="SUPFAM" id="SSF56672">
    <property type="entry name" value="DNA/RNA polymerases"/>
    <property type="match status" value="1"/>
</dbReference>
<dbReference type="CDD" id="cd09279">
    <property type="entry name" value="RNase_HI_like"/>
    <property type="match status" value="1"/>
</dbReference>
<name>A0A6L2L5I0_TANCI</name>
<dbReference type="Pfam" id="PF13456">
    <property type="entry name" value="RVT_3"/>
    <property type="match status" value="1"/>
</dbReference>
<dbReference type="InterPro" id="IPR043128">
    <property type="entry name" value="Rev_trsase/Diguanyl_cyclase"/>
</dbReference>
<keyword evidence="2" id="KW-0695">RNA-directed DNA polymerase</keyword>